<dbReference type="AlphaFoldDB" id="A0A2Z3JBH8"/>
<accession>A0A2Z3JBH8</accession>
<dbReference type="InterPro" id="IPR054467">
    <property type="entry name" value="YkoP-like_dom"/>
</dbReference>
<dbReference type="Proteomes" id="UP000245368">
    <property type="component" value="Chromosome"/>
</dbReference>
<feature type="domain" description="NodB homology" evidence="1">
    <location>
        <begin position="41"/>
        <end position="222"/>
    </location>
</feature>
<dbReference type="EMBL" id="CP029494">
    <property type="protein sequence ID" value="AWN22392.1"/>
    <property type="molecule type" value="Genomic_DNA"/>
</dbReference>
<dbReference type="PANTHER" id="PTHR10587">
    <property type="entry name" value="GLYCOSYL TRANSFERASE-RELATED"/>
    <property type="match status" value="1"/>
</dbReference>
<dbReference type="OrthoDB" id="62208at2"/>
<dbReference type="RefSeq" id="WP_109825422.1">
    <property type="nucleotide sequence ID" value="NZ_CP029494.1"/>
</dbReference>
<protein>
    <submittedName>
        <fullName evidence="2">Polysaccharide deacetylase family protein</fullName>
    </submittedName>
</protein>
<dbReference type="Pfam" id="PF22790">
    <property type="entry name" value="YkoP"/>
    <property type="match status" value="1"/>
</dbReference>
<dbReference type="InterPro" id="IPR050248">
    <property type="entry name" value="Polysacc_deacetylase_ArnD"/>
</dbReference>
<dbReference type="Pfam" id="PF01522">
    <property type="entry name" value="Polysacc_deac_1"/>
    <property type="match status" value="1"/>
</dbReference>
<dbReference type="PANTHER" id="PTHR10587:SF137">
    <property type="entry name" value="4-DEOXY-4-FORMAMIDO-L-ARABINOSE-PHOSPHOUNDECAPRENOL DEFORMYLASE ARND-RELATED"/>
    <property type="match status" value="1"/>
</dbReference>
<dbReference type="KEGG" id="dez:DKM44_03380"/>
<organism evidence="2 3">
    <name type="scientific">Deinococcus irradiatisoli</name>
    <dbReference type="NCBI Taxonomy" id="2202254"/>
    <lineage>
        <taxon>Bacteria</taxon>
        <taxon>Thermotogati</taxon>
        <taxon>Deinococcota</taxon>
        <taxon>Deinococci</taxon>
        <taxon>Deinococcales</taxon>
        <taxon>Deinococcaceae</taxon>
        <taxon>Deinococcus</taxon>
    </lineage>
</organism>
<dbReference type="GO" id="GO:0016810">
    <property type="term" value="F:hydrolase activity, acting on carbon-nitrogen (but not peptide) bonds"/>
    <property type="evidence" value="ECO:0007669"/>
    <property type="project" value="InterPro"/>
</dbReference>
<evidence type="ECO:0000313" key="3">
    <source>
        <dbReference type="Proteomes" id="UP000245368"/>
    </source>
</evidence>
<sequence length="418" mass="45818">MKRAALLTGLGAALAAYLGLPYLLVQRLGLGLVRQGSWSHYDLALTFDDGPAPATTPAVLDALKAAGARATFFVLVERAEAHPDLIRRMRREGHQIELHAVRHRHSWLRSPWGAFLEPRLGAERLTRLTGERPRFHRPPHGAYTLATVLGQRRAGLVGAHWDVEGRDWHPDFTPQRVAQRVLARAHPGAVVVLHDAGPGSANTVPALPGLLSALSERGYTFHPLGTLPGLRPLGRQTLPRRLSGLLDRVFDRLGHLEPVMGRADQAFRIGVVRLPAGPFTLRSGRVIEKGATVLELHVNSPHMVDFGVKRGMRRAIAWDLPWLAEEILGRPEWRRAEGIYTLGSLSTLAAMFGLENHAVSPADARRLTRWANLLRLAYGNPPAAPVAKLSLIDMDSFLARYAGKGKDQAEGGPAPRRS</sequence>
<evidence type="ECO:0000259" key="1">
    <source>
        <dbReference type="PROSITE" id="PS51677"/>
    </source>
</evidence>
<dbReference type="InterPro" id="IPR011330">
    <property type="entry name" value="Glyco_hydro/deAcase_b/a-brl"/>
</dbReference>
<reference evidence="2 3" key="1">
    <citation type="submission" date="2018-05" db="EMBL/GenBank/DDBJ databases">
        <title>Complete Genome Sequence of Deinococcus sp. strain 17bor-2.</title>
        <authorList>
            <person name="Srinivasan S."/>
        </authorList>
    </citation>
    <scope>NUCLEOTIDE SEQUENCE [LARGE SCALE GENOMIC DNA]</scope>
    <source>
        <strain evidence="2 3">17bor-2</strain>
    </source>
</reference>
<dbReference type="SUPFAM" id="SSF88713">
    <property type="entry name" value="Glycoside hydrolase/deacetylase"/>
    <property type="match status" value="1"/>
</dbReference>
<keyword evidence="3" id="KW-1185">Reference proteome</keyword>
<name>A0A2Z3JBH8_9DEIO</name>
<dbReference type="GO" id="GO:0005975">
    <property type="term" value="P:carbohydrate metabolic process"/>
    <property type="evidence" value="ECO:0007669"/>
    <property type="project" value="InterPro"/>
</dbReference>
<dbReference type="PROSITE" id="PS51677">
    <property type="entry name" value="NODB"/>
    <property type="match status" value="1"/>
</dbReference>
<dbReference type="InterPro" id="IPR002509">
    <property type="entry name" value="NODB_dom"/>
</dbReference>
<dbReference type="Gene3D" id="3.20.20.370">
    <property type="entry name" value="Glycoside hydrolase/deacetylase"/>
    <property type="match status" value="1"/>
</dbReference>
<evidence type="ECO:0000313" key="2">
    <source>
        <dbReference type="EMBL" id="AWN22392.1"/>
    </source>
</evidence>
<proteinExistence type="predicted"/>
<dbReference type="CDD" id="cd10959">
    <property type="entry name" value="CE4_NodB_like_3"/>
    <property type="match status" value="1"/>
</dbReference>
<gene>
    <name evidence="2" type="ORF">DKM44_03380</name>
</gene>